<reference evidence="2" key="1">
    <citation type="journal article" date="2019" name="Int. J. Syst. Evol. Microbiol.">
        <title>The Global Catalogue of Microorganisms (GCM) 10K type strain sequencing project: providing services to taxonomists for standard genome sequencing and annotation.</title>
        <authorList>
            <consortium name="The Broad Institute Genomics Platform"/>
            <consortium name="The Broad Institute Genome Sequencing Center for Infectious Disease"/>
            <person name="Wu L."/>
            <person name="Ma J."/>
        </authorList>
    </citation>
    <scope>NUCLEOTIDE SEQUENCE [LARGE SCALE GENOMIC DNA]</scope>
    <source>
        <strain evidence="2">JCM 17442</strain>
    </source>
</reference>
<evidence type="ECO:0008006" key="3">
    <source>
        <dbReference type="Google" id="ProtNLM"/>
    </source>
</evidence>
<name>A0ABP8E1Z6_9MICO</name>
<gene>
    <name evidence="1" type="ORF">GCM10022256_18670</name>
</gene>
<dbReference type="RefSeq" id="WP_344795312.1">
    <property type="nucleotide sequence ID" value="NZ_BAABAU010000001.1"/>
</dbReference>
<dbReference type="EMBL" id="BAABAU010000001">
    <property type="protein sequence ID" value="GAA4266255.1"/>
    <property type="molecule type" value="Genomic_DNA"/>
</dbReference>
<evidence type="ECO:0000313" key="2">
    <source>
        <dbReference type="Proteomes" id="UP001501594"/>
    </source>
</evidence>
<keyword evidence="2" id="KW-1185">Reference proteome</keyword>
<evidence type="ECO:0000313" key="1">
    <source>
        <dbReference type="EMBL" id="GAA4266255.1"/>
    </source>
</evidence>
<proteinExistence type="predicted"/>
<accession>A0ABP8E1Z6</accession>
<protein>
    <recommendedName>
        <fullName evidence="3">Asp23/Gls24 family envelope stress response protein</fullName>
    </recommendedName>
</protein>
<organism evidence="1 2">
    <name type="scientific">Frondihabitans peucedani</name>
    <dbReference type="NCBI Taxonomy" id="598626"/>
    <lineage>
        <taxon>Bacteria</taxon>
        <taxon>Bacillati</taxon>
        <taxon>Actinomycetota</taxon>
        <taxon>Actinomycetes</taxon>
        <taxon>Micrococcales</taxon>
        <taxon>Microbacteriaceae</taxon>
        <taxon>Frondihabitans</taxon>
    </lineage>
</organism>
<comment type="caution">
    <text evidence="1">The sequence shown here is derived from an EMBL/GenBank/DDBJ whole genome shotgun (WGS) entry which is preliminary data.</text>
</comment>
<dbReference type="Proteomes" id="UP001501594">
    <property type="component" value="Unassembled WGS sequence"/>
</dbReference>
<sequence>MTDDVELSRALTAAVRATPGVAGVYPAQPVLEAAATVLAAKLALRQPDVLVDIDRTDGFTSVSVQIATHAAEAAPDTVRRVGETVRDLCVEHGEDAAALTVAVTVRLVEG</sequence>